<accession>A0A8K0S1Z9</accession>
<keyword evidence="3" id="KW-0274">FAD</keyword>
<sequence>MHLRHFLTPSVFAATAAAAPSAATTEACKEISKAIPGRVSLPFTINYNEESTGYWSTLLREIKPACVVTAKSSSDVSTAVTILNKYPDVKFAAKSGGHDPNPTHATVRDGVLISLNEMVGATYDSGKKVAYVKPGGEWNDVISALDKHGVAIVGGRLGLVGVGGLLTQGGISFLSAQYGLAADNIVAWEMVNWNGTIVNINAETQPDLAVALRGSGSQFGIVTQFTVKAYPIGKVWGGTRVYDESKTEELYKAMHKFIPYSNEDPKAAIIVTSLILTGGSKLNLLFYFYDGEQPPTSGPFADLLKIKSTLSSTKTQSYPALLKSNGAGVSLLNSRISFRTATIPYFTSGSKVYSEIANKMSDITMVYFKQLRGLASQCSVDFQPLPAAIGRQTEKRGGNAIGFTASDPDRVLLEIQCAWTDKKYDESVRQFSKDLTSWIEEKLPEWIEEYGAPTENYLPLFMNDAMSDQNVTGTYKDYAKFKALQLEADPEGVLRERMGGFKY</sequence>
<comment type="similarity">
    <text evidence="1">Belongs to the oxygen-dependent FAD-linked oxidoreductase family.</text>
</comment>
<protein>
    <recommendedName>
        <fullName evidence="6">FAD-binding PCMH-type domain-containing protein</fullName>
    </recommendedName>
</protein>
<proteinExistence type="inferred from homology"/>
<keyword evidence="8" id="KW-1185">Reference proteome</keyword>
<gene>
    <name evidence="7" type="ORF">BKA59DRAFT_431614</name>
</gene>
<dbReference type="AlphaFoldDB" id="A0A8K0S1Z9"/>
<evidence type="ECO:0000256" key="2">
    <source>
        <dbReference type="ARBA" id="ARBA00022630"/>
    </source>
</evidence>
<dbReference type="InterPro" id="IPR016166">
    <property type="entry name" value="FAD-bd_PCMH"/>
</dbReference>
<feature type="signal peptide" evidence="5">
    <location>
        <begin position="1"/>
        <end position="18"/>
    </location>
</feature>
<evidence type="ECO:0000256" key="5">
    <source>
        <dbReference type="SAM" id="SignalP"/>
    </source>
</evidence>
<dbReference type="InterPro" id="IPR016169">
    <property type="entry name" value="FAD-bd_PCMH_sub2"/>
</dbReference>
<evidence type="ECO:0000313" key="7">
    <source>
        <dbReference type="EMBL" id="KAH7256150.1"/>
    </source>
</evidence>
<evidence type="ECO:0000259" key="6">
    <source>
        <dbReference type="PROSITE" id="PS51387"/>
    </source>
</evidence>
<dbReference type="PROSITE" id="PS51387">
    <property type="entry name" value="FAD_PCMH"/>
    <property type="match status" value="1"/>
</dbReference>
<evidence type="ECO:0000313" key="8">
    <source>
        <dbReference type="Proteomes" id="UP000813427"/>
    </source>
</evidence>
<dbReference type="PANTHER" id="PTHR42973">
    <property type="entry name" value="BINDING OXIDOREDUCTASE, PUTATIVE (AFU_ORTHOLOGUE AFUA_1G17690)-RELATED"/>
    <property type="match status" value="1"/>
</dbReference>
<comment type="caution">
    <text evidence="7">The sequence shown here is derived from an EMBL/GenBank/DDBJ whole genome shotgun (WGS) entry which is preliminary data.</text>
</comment>
<evidence type="ECO:0000256" key="4">
    <source>
        <dbReference type="ARBA" id="ARBA00023002"/>
    </source>
</evidence>
<reference evidence="7" key="1">
    <citation type="journal article" date="2021" name="Nat. Commun.">
        <title>Genetic determinants of endophytism in the Arabidopsis root mycobiome.</title>
        <authorList>
            <person name="Mesny F."/>
            <person name="Miyauchi S."/>
            <person name="Thiergart T."/>
            <person name="Pickel B."/>
            <person name="Atanasova L."/>
            <person name="Karlsson M."/>
            <person name="Huettel B."/>
            <person name="Barry K.W."/>
            <person name="Haridas S."/>
            <person name="Chen C."/>
            <person name="Bauer D."/>
            <person name="Andreopoulos W."/>
            <person name="Pangilinan J."/>
            <person name="LaButti K."/>
            <person name="Riley R."/>
            <person name="Lipzen A."/>
            <person name="Clum A."/>
            <person name="Drula E."/>
            <person name="Henrissat B."/>
            <person name="Kohler A."/>
            <person name="Grigoriev I.V."/>
            <person name="Martin F.M."/>
            <person name="Hacquard S."/>
        </authorList>
    </citation>
    <scope>NUCLEOTIDE SEQUENCE</scope>
    <source>
        <strain evidence="7">MPI-SDFR-AT-0068</strain>
    </source>
</reference>
<dbReference type="EMBL" id="JAGPXF010000002">
    <property type="protein sequence ID" value="KAH7256150.1"/>
    <property type="molecule type" value="Genomic_DNA"/>
</dbReference>
<dbReference type="Proteomes" id="UP000813427">
    <property type="component" value="Unassembled WGS sequence"/>
</dbReference>
<dbReference type="PANTHER" id="PTHR42973:SF13">
    <property type="entry name" value="FAD-BINDING PCMH-TYPE DOMAIN-CONTAINING PROTEIN"/>
    <property type="match status" value="1"/>
</dbReference>
<dbReference type="Gene3D" id="3.30.465.10">
    <property type="match status" value="1"/>
</dbReference>
<name>A0A8K0S1Z9_9HYPO</name>
<feature type="domain" description="FAD-binding PCMH-type" evidence="6">
    <location>
        <begin position="60"/>
        <end position="232"/>
    </location>
</feature>
<dbReference type="InterPro" id="IPR050416">
    <property type="entry name" value="FAD-linked_Oxidoreductase"/>
</dbReference>
<dbReference type="InterPro" id="IPR006094">
    <property type="entry name" value="Oxid_FAD_bind_N"/>
</dbReference>
<keyword evidence="4" id="KW-0560">Oxidoreductase</keyword>
<keyword evidence="2" id="KW-0285">Flavoprotein</keyword>
<keyword evidence="5" id="KW-0732">Signal</keyword>
<dbReference type="InterPro" id="IPR036318">
    <property type="entry name" value="FAD-bd_PCMH-like_sf"/>
</dbReference>
<dbReference type="SUPFAM" id="SSF56176">
    <property type="entry name" value="FAD-binding/transporter-associated domain-like"/>
    <property type="match status" value="1"/>
</dbReference>
<dbReference type="GO" id="GO:0016491">
    <property type="term" value="F:oxidoreductase activity"/>
    <property type="evidence" value="ECO:0007669"/>
    <property type="project" value="UniProtKB-KW"/>
</dbReference>
<feature type="chain" id="PRO_5035468529" description="FAD-binding PCMH-type domain-containing protein" evidence="5">
    <location>
        <begin position="19"/>
        <end position="503"/>
    </location>
</feature>
<dbReference type="OrthoDB" id="2151789at2759"/>
<evidence type="ECO:0000256" key="1">
    <source>
        <dbReference type="ARBA" id="ARBA00005466"/>
    </source>
</evidence>
<evidence type="ECO:0000256" key="3">
    <source>
        <dbReference type="ARBA" id="ARBA00022827"/>
    </source>
</evidence>
<dbReference type="Pfam" id="PF01565">
    <property type="entry name" value="FAD_binding_4"/>
    <property type="match status" value="1"/>
</dbReference>
<organism evidence="7 8">
    <name type="scientific">Fusarium tricinctum</name>
    <dbReference type="NCBI Taxonomy" id="61284"/>
    <lineage>
        <taxon>Eukaryota</taxon>
        <taxon>Fungi</taxon>
        <taxon>Dikarya</taxon>
        <taxon>Ascomycota</taxon>
        <taxon>Pezizomycotina</taxon>
        <taxon>Sordariomycetes</taxon>
        <taxon>Hypocreomycetidae</taxon>
        <taxon>Hypocreales</taxon>
        <taxon>Nectriaceae</taxon>
        <taxon>Fusarium</taxon>
        <taxon>Fusarium tricinctum species complex</taxon>
    </lineage>
</organism>
<dbReference type="GO" id="GO:0071949">
    <property type="term" value="F:FAD binding"/>
    <property type="evidence" value="ECO:0007669"/>
    <property type="project" value="InterPro"/>
</dbReference>